<organism evidence="9 10">
    <name type="scientific">Sphingomonas sanxanigenens</name>
    <dbReference type="NCBI Taxonomy" id="397260"/>
    <lineage>
        <taxon>Bacteria</taxon>
        <taxon>Pseudomonadati</taxon>
        <taxon>Pseudomonadota</taxon>
        <taxon>Alphaproteobacteria</taxon>
        <taxon>Sphingomonadales</taxon>
        <taxon>Sphingomonadaceae</taxon>
        <taxon>Sphingomonas</taxon>
    </lineage>
</organism>
<keyword evidence="9" id="KW-0969">Cilium</keyword>
<dbReference type="GO" id="GO:0007155">
    <property type="term" value="P:cell adhesion"/>
    <property type="evidence" value="ECO:0007669"/>
    <property type="project" value="InterPro"/>
</dbReference>
<comment type="similarity">
    <text evidence="1 5">Belongs to the FliD family.</text>
</comment>
<dbReference type="InterPro" id="IPR003481">
    <property type="entry name" value="FliD_N"/>
</dbReference>
<feature type="region of interest" description="Disordered" evidence="6">
    <location>
        <begin position="492"/>
        <end position="518"/>
    </location>
</feature>
<dbReference type="GO" id="GO:0009424">
    <property type="term" value="C:bacterial-type flagellum hook"/>
    <property type="evidence" value="ECO:0007669"/>
    <property type="project" value="UniProtKB-UniRule"/>
</dbReference>
<protein>
    <recommendedName>
        <fullName evidence="5">Flagellar hook-associated protein 2</fullName>
        <shortName evidence="5">HAP2</shortName>
    </recommendedName>
    <alternativeName>
        <fullName evidence="5">Flagellar cap protein</fullName>
    </alternativeName>
</protein>
<dbReference type="GO" id="GO:0009421">
    <property type="term" value="C:bacterial-type flagellum filament cap"/>
    <property type="evidence" value="ECO:0007669"/>
    <property type="project" value="InterPro"/>
</dbReference>
<evidence type="ECO:0000313" key="10">
    <source>
        <dbReference type="Proteomes" id="UP000249066"/>
    </source>
</evidence>
<evidence type="ECO:0000256" key="6">
    <source>
        <dbReference type="SAM" id="MobiDB-lite"/>
    </source>
</evidence>
<keyword evidence="9" id="KW-0282">Flagellum</keyword>
<feature type="domain" description="Flagellar hook-associated protein 2 C-terminal" evidence="8">
    <location>
        <begin position="248"/>
        <end position="545"/>
    </location>
</feature>
<keyword evidence="3" id="KW-0175">Coiled coil</keyword>
<evidence type="ECO:0000259" key="8">
    <source>
        <dbReference type="Pfam" id="PF07195"/>
    </source>
</evidence>
<name>A0A2W5AFI1_9SPHN</name>
<keyword evidence="4 5" id="KW-0975">Bacterial flagellum</keyword>
<comment type="caution">
    <text evidence="9">The sequence shown here is derived from an EMBL/GenBank/DDBJ whole genome shotgun (WGS) entry which is preliminary data.</text>
</comment>
<proteinExistence type="inferred from homology"/>
<dbReference type="PANTHER" id="PTHR30288:SF0">
    <property type="entry name" value="FLAGELLAR HOOK-ASSOCIATED PROTEIN 2"/>
    <property type="match status" value="1"/>
</dbReference>
<keyword evidence="9" id="KW-0966">Cell projection</keyword>
<dbReference type="InterPro" id="IPR010809">
    <property type="entry name" value="FliD_C"/>
</dbReference>
<dbReference type="Pfam" id="PF07195">
    <property type="entry name" value="FliD_C"/>
    <property type="match status" value="1"/>
</dbReference>
<evidence type="ECO:0000313" key="9">
    <source>
        <dbReference type="EMBL" id="PZO91996.1"/>
    </source>
</evidence>
<comment type="subunit">
    <text evidence="2 5">Homopentamer.</text>
</comment>
<dbReference type="Proteomes" id="UP000249066">
    <property type="component" value="Unassembled WGS sequence"/>
</dbReference>
<evidence type="ECO:0000256" key="4">
    <source>
        <dbReference type="ARBA" id="ARBA00023143"/>
    </source>
</evidence>
<comment type="function">
    <text evidence="5">Required for morphogenesis and for the elongation of the flagellar filament by facilitating polymerization of the flagellin monomers at the tip of growing filament. Forms a capping structure, which prevents flagellin subunits (transported through the central channel of the flagellum) from leaking out without polymerization at the distal end.</text>
</comment>
<evidence type="ECO:0000256" key="5">
    <source>
        <dbReference type="RuleBase" id="RU362066"/>
    </source>
</evidence>
<evidence type="ECO:0000259" key="7">
    <source>
        <dbReference type="Pfam" id="PF02465"/>
    </source>
</evidence>
<gene>
    <name evidence="9" type="ORF">DI623_00655</name>
</gene>
<dbReference type="AlphaFoldDB" id="A0A2W5AFI1"/>
<dbReference type="InterPro" id="IPR040026">
    <property type="entry name" value="FliD"/>
</dbReference>
<dbReference type="Pfam" id="PF02465">
    <property type="entry name" value="FliD_N"/>
    <property type="match status" value="1"/>
</dbReference>
<evidence type="ECO:0000256" key="1">
    <source>
        <dbReference type="ARBA" id="ARBA00009764"/>
    </source>
</evidence>
<keyword evidence="5" id="KW-0964">Secreted</keyword>
<evidence type="ECO:0000256" key="3">
    <source>
        <dbReference type="ARBA" id="ARBA00023054"/>
    </source>
</evidence>
<feature type="domain" description="Flagellar hook-associated protein 2 N-terminal" evidence="7">
    <location>
        <begin position="23"/>
        <end position="121"/>
    </location>
</feature>
<dbReference type="GO" id="GO:0071973">
    <property type="term" value="P:bacterial-type flagellum-dependent cell motility"/>
    <property type="evidence" value="ECO:0007669"/>
    <property type="project" value="TreeGrafter"/>
</dbReference>
<dbReference type="EMBL" id="QFNN01000002">
    <property type="protein sequence ID" value="PZO91996.1"/>
    <property type="molecule type" value="Genomic_DNA"/>
</dbReference>
<reference evidence="9 10" key="1">
    <citation type="submission" date="2017-08" db="EMBL/GenBank/DDBJ databases">
        <title>Infants hospitalized years apart are colonized by the same room-sourced microbial strains.</title>
        <authorList>
            <person name="Brooks B."/>
            <person name="Olm M.R."/>
            <person name="Firek B.A."/>
            <person name="Baker R."/>
            <person name="Thomas B.C."/>
            <person name="Morowitz M.J."/>
            <person name="Banfield J.F."/>
        </authorList>
    </citation>
    <scope>NUCLEOTIDE SEQUENCE [LARGE SCALE GENOMIC DNA]</scope>
    <source>
        <strain evidence="9">S2_018_000_R2_101</strain>
    </source>
</reference>
<dbReference type="PANTHER" id="PTHR30288">
    <property type="entry name" value="FLAGELLAR CAP/ASSEMBLY PROTEIN FLID"/>
    <property type="match status" value="1"/>
</dbReference>
<evidence type="ECO:0000256" key="2">
    <source>
        <dbReference type="ARBA" id="ARBA00011255"/>
    </source>
</evidence>
<comment type="subcellular location">
    <subcellularLocation>
        <location evidence="5">Secreted</location>
    </subcellularLocation>
    <subcellularLocation>
        <location evidence="5">Bacterial flagellum</location>
    </subcellularLocation>
</comment>
<accession>A0A2W5AFI1</accession>
<sequence>MTTTSSTTTTGSSSINSILGVGSGIDTGALVSQLISAQFDTKTQALSTQNDKLTAQISAISALKSGINTFSTSLNTLLAGGTLQTQPVSSNTGILTAKALPGASIGNLTSEVEVQQLASSQLVTSQQFASKTSTLGTGTLTFTFGAASWTGDTMSGFAADSARTPVTLDITSGNNTLAGIAQAINGANMGVTATVVTSTTGATLSIKGPSGEAQAFRIDATETSTGDAGLSSLAYNPDSASLSLSRKAQDAILVVDGVSAHRATNSITDLIPGMQLDLAKAEVGTKVTLNPSRPTDAISQAVNDFVGAYNELKSLLAADTDPKTGALNNDPAVRAMSQQLATLTSTQLLATAPAGAPKTLAEIGVRTNRDGTLSLDSDKLTAALANYPDAVEQMFNPQQTVDSPFLTVTSKQGATAAGVYQISNVVARQPGQSASGTIAGMAGLPVGDILSASRASAAAGLSLKVTGDVASATVSIDLGIGQMMANLADSITDPDTGLGASNDRYTRQQSDLADQQDKLSTDSAAMRDRLTQQFATMDSRVAAYKATQSFLEQQIKVWTNSNN</sequence>
<dbReference type="GO" id="GO:0005576">
    <property type="term" value="C:extracellular region"/>
    <property type="evidence" value="ECO:0007669"/>
    <property type="project" value="UniProtKB-SubCell"/>
</dbReference>